<dbReference type="EMBL" id="RJUK01000001">
    <property type="protein sequence ID" value="ROQ19718.1"/>
    <property type="molecule type" value="Genomic_DNA"/>
</dbReference>
<evidence type="ECO:0000256" key="4">
    <source>
        <dbReference type="ARBA" id="ARBA00022777"/>
    </source>
</evidence>
<accession>A0A3N1NWR0</accession>
<feature type="binding site" evidence="7">
    <location>
        <position position="20"/>
    </location>
    <ligand>
        <name>Mg(2+)</name>
        <dbReference type="ChEBI" id="CHEBI:18420"/>
    </ligand>
</feature>
<dbReference type="PANTHER" id="PTHR21087:SF16">
    <property type="entry name" value="SHIKIMATE KINASE 1, CHLOROPLASTIC"/>
    <property type="match status" value="1"/>
</dbReference>
<keyword evidence="6 7" id="KW-0057">Aromatic amino acid biosynthesis</keyword>
<feature type="binding site" evidence="7">
    <location>
        <position position="83"/>
    </location>
    <ligand>
        <name>substrate</name>
    </ligand>
</feature>
<dbReference type="PANTHER" id="PTHR21087">
    <property type="entry name" value="SHIKIMATE KINASE"/>
    <property type="match status" value="1"/>
</dbReference>
<dbReference type="GO" id="GO:0009423">
    <property type="term" value="P:chorismate biosynthetic process"/>
    <property type="evidence" value="ECO:0007669"/>
    <property type="project" value="UniProtKB-UniRule"/>
</dbReference>
<dbReference type="Pfam" id="PF01202">
    <property type="entry name" value="SKI"/>
    <property type="match status" value="1"/>
</dbReference>
<comment type="pathway">
    <text evidence="7">Metabolic intermediate biosynthesis; chorismate biosynthesis; chorismate from D-erythrose 4-phosphate and phosphoenolpyruvate: step 5/7.</text>
</comment>
<evidence type="ECO:0000256" key="6">
    <source>
        <dbReference type="ARBA" id="ARBA00023141"/>
    </source>
</evidence>
<dbReference type="Proteomes" id="UP000273643">
    <property type="component" value="Unassembled WGS sequence"/>
</dbReference>
<keyword evidence="5 7" id="KW-0067">ATP-binding</keyword>
<evidence type="ECO:0000313" key="8">
    <source>
        <dbReference type="EMBL" id="ROQ19718.1"/>
    </source>
</evidence>
<dbReference type="EC" id="2.7.1.71" evidence="7"/>
<keyword evidence="7" id="KW-0963">Cytoplasm</keyword>
<evidence type="ECO:0000256" key="3">
    <source>
        <dbReference type="ARBA" id="ARBA00022741"/>
    </source>
</evidence>
<comment type="cofactor">
    <cofactor evidence="7">
        <name>Mg(2+)</name>
        <dbReference type="ChEBI" id="CHEBI:18420"/>
    </cofactor>
    <text evidence="7">Binds 1 Mg(2+) ion per subunit.</text>
</comment>
<keyword evidence="4 7" id="KW-0418">Kinase</keyword>
<comment type="subunit">
    <text evidence="7">Monomer.</text>
</comment>
<feature type="binding site" evidence="7">
    <location>
        <begin position="16"/>
        <end position="21"/>
    </location>
    <ligand>
        <name>ATP</name>
        <dbReference type="ChEBI" id="CHEBI:30616"/>
    </ligand>
</feature>
<dbReference type="Gene3D" id="3.40.50.300">
    <property type="entry name" value="P-loop containing nucleotide triphosphate hydrolases"/>
    <property type="match status" value="1"/>
</dbReference>
<dbReference type="GO" id="GO:0005524">
    <property type="term" value="F:ATP binding"/>
    <property type="evidence" value="ECO:0007669"/>
    <property type="project" value="UniProtKB-UniRule"/>
</dbReference>
<feature type="binding site" evidence="7">
    <location>
        <position position="62"/>
    </location>
    <ligand>
        <name>substrate</name>
    </ligand>
</feature>
<name>A0A3N1NWR0_9GAMM</name>
<comment type="catalytic activity">
    <reaction evidence="7">
        <text>shikimate + ATP = 3-phosphoshikimate + ADP + H(+)</text>
        <dbReference type="Rhea" id="RHEA:13121"/>
        <dbReference type="ChEBI" id="CHEBI:15378"/>
        <dbReference type="ChEBI" id="CHEBI:30616"/>
        <dbReference type="ChEBI" id="CHEBI:36208"/>
        <dbReference type="ChEBI" id="CHEBI:145989"/>
        <dbReference type="ChEBI" id="CHEBI:456216"/>
        <dbReference type="EC" id="2.7.1.71"/>
    </reaction>
</comment>
<keyword evidence="9" id="KW-1185">Reference proteome</keyword>
<reference evidence="8 9" key="1">
    <citation type="submission" date="2018-11" db="EMBL/GenBank/DDBJ databases">
        <title>Genomic Encyclopedia of Type Strains, Phase IV (KMG-IV): sequencing the most valuable type-strain genomes for metagenomic binning, comparative biology and taxonomic classification.</title>
        <authorList>
            <person name="Goeker M."/>
        </authorList>
    </citation>
    <scope>NUCLEOTIDE SEQUENCE [LARGE SCALE GENOMIC DNA]</scope>
    <source>
        <strain evidence="8 9">DSM 16974</strain>
    </source>
</reference>
<dbReference type="CDD" id="cd00464">
    <property type="entry name" value="SK"/>
    <property type="match status" value="1"/>
</dbReference>
<evidence type="ECO:0000256" key="5">
    <source>
        <dbReference type="ARBA" id="ARBA00022840"/>
    </source>
</evidence>
<sequence>MSEPIGNSLILVGMPGAGKSTVGLLLAKELVKAFVDTDILIQTQEGKALQDIIYDHGYEYLRKVEEQVLLESQYLNHVIATGGSVVYSDPGMQHLKKAGRIVFLDVPLEELERRVHNFSTRGIACAPGQTLADLFEERRALYQRYADITVDCATKHQDEVVSEIIYQEAEQFAEMDA</sequence>
<keyword evidence="2 7" id="KW-0808">Transferase</keyword>
<dbReference type="InterPro" id="IPR000623">
    <property type="entry name" value="Shikimate_kinase/TSH1"/>
</dbReference>
<evidence type="ECO:0000256" key="7">
    <source>
        <dbReference type="HAMAP-Rule" id="MF_00109"/>
    </source>
</evidence>
<dbReference type="GO" id="GO:0005829">
    <property type="term" value="C:cytosol"/>
    <property type="evidence" value="ECO:0007669"/>
    <property type="project" value="TreeGrafter"/>
</dbReference>
<evidence type="ECO:0000256" key="2">
    <source>
        <dbReference type="ARBA" id="ARBA00022679"/>
    </source>
</evidence>
<feature type="binding site" evidence="7">
    <location>
        <position position="121"/>
    </location>
    <ligand>
        <name>ATP</name>
        <dbReference type="ChEBI" id="CHEBI:30616"/>
    </ligand>
</feature>
<dbReference type="InterPro" id="IPR027417">
    <property type="entry name" value="P-loop_NTPase"/>
</dbReference>
<dbReference type="GO" id="GO:0004765">
    <property type="term" value="F:shikimate kinase activity"/>
    <property type="evidence" value="ECO:0007669"/>
    <property type="project" value="UniProtKB-UniRule"/>
</dbReference>
<feature type="binding site" evidence="7">
    <location>
        <position position="38"/>
    </location>
    <ligand>
        <name>substrate</name>
    </ligand>
</feature>
<comment type="similarity">
    <text evidence="7">Belongs to the shikimate kinase family.</text>
</comment>
<dbReference type="HAMAP" id="MF_00109">
    <property type="entry name" value="Shikimate_kinase"/>
    <property type="match status" value="1"/>
</dbReference>
<feature type="binding site" evidence="7">
    <location>
        <position position="138"/>
    </location>
    <ligand>
        <name>substrate</name>
    </ligand>
</feature>
<comment type="subcellular location">
    <subcellularLocation>
        <location evidence="7">Cytoplasm</location>
    </subcellularLocation>
</comment>
<dbReference type="GO" id="GO:0008652">
    <property type="term" value="P:amino acid biosynthetic process"/>
    <property type="evidence" value="ECO:0007669"/>
    <property type="project" value="UniProtKB-KW"/>
</dbReference>
<keyword evidence="1 7" id="KW-0028">Amino-acid biosynthesis</keyword>
<evidence type="ECO:0000313" key="9">
    <source>
        <dbReference type="Proteomes" id="UP000273643"/>
    </source>
</evidence>
<comment type="caution">
    <text evidence="8">The sequence shown here is derived from an EMBL/GenBank/DDBJ whole genome shotgun (WGS) entry which is preliminary data.</text>
</comment>
<dbReference type="UniPathway" id="UPA00053">
    <property type="reaction ID" value="UER00088"/>
</dbReference>
<proteinExistence type="inferred from homology"/>
<dbReference type="GO" id="GO:0000287">
    <property type="term" value="F:magnesium ion binding"/>
    <property type="evidence" value="ECO:0007669"/>
    <property type="project" value="UniProtKB-UniRule"/>
</dbReference>
<protein>
    <recommendedName>
        <fullName evidence="7">Shikimate kinase</fullName>
        <shortName evidence="7">SK</shortName>
        <ecNumber evidence="7">2.7.1.71</ecNumber>
    </recommendedName>
</protein>
<keyword evidence="7" id="KW-0460">Magnesium</keyword>
<comment type="caution">
    <text evidence="7">Lacks conserved residue(s) required for the propagation of feature annotation.</text>
</comment>
<keyword evidence="3 7" id="KW-0547">Nucleotide-binding</keyword>
<keyword evidence="7" id="KW-0479">Metal-binding</keyword>
<dbReference type="AlphaFoldDB" id="A0A3N1NWR0"/>
<dbReference type="GO" id="GO:0009073">
    <property type="term" value="P:aromatic amino acid family biosynthetic process"/>
    <property type="evidence" value="ECO:0007669"/>
    <property type="project" value="UniProtKB-KW"/>
</dbReference>
<dbReference type="InterPro" id="IPR031322">
    <property type="entry name" value="Shikimate/glucono_kinase"/>
</dbReference>
<evidence type="ECO:0000256" key="1">
    <source>
        <dbReference type="ARBA" id="ARBA00022605"/>
    </source>
</evidence>
<organism evidence="8 9">
    <name type="scientific">Marinimicrobium koreense</name>
    <dbReference type="NCBI Taxonomy" id="306545"/>
    <lineage>
        <taxon>Bacteria</taxon>
        <taxon>Pseudomonadati</taxon>
        <taxon>Pseudomonadota</taxon>
        <taxon>Gammaproteobacteria</taxon>
        <taxon>Cellvibrionales</taxon>
        <taxon>Cellvibrionaceae</taxon>
        <taxon>Marinimicrobium</taxon>
    </lineage>
</organism>
<gene>
    <name evidence="7" type="primary">aroK</name>
    <name evidence="8" type="ORF">EDC38_0304</name>
</gene>
<dbReference type="PRINTS" id="PR01100">
    <property type="entry name" value="SHIKIMTKNASE"/>
</dbReference>
<dbReference type="SUPFAM" id="SSF52540">
    <property type="entry name" value="P-loop containing nucleoside triphosphate hydrolases"/>
    <property type="match status" value="1"/>
</dbReference>
<comment type="function">
    <text evidence="7">Catalyzes the specific phosphorylation of the 3-hydroxyl group of shikimic acid using ATP as a cosubstrate.</text>
</comment>